<name>A0ABN1TJT5_9ACTN</name>
<dbReference type="PRINTS" id="PR00455">
    <property type="entry name" value="HTHTETR"/>
</dbReference>
<comment type="caution">
    <text evidence="6">The sequence shown here is derived from an EMBL/GenBank/DDBJ whole genome shotgun (WGS) entry which is preliminary data.</text>
</comment>
<dbReference type="InterPro" id="IPR009057">
    <property type="entry name" value="Homeodomain-like_sf"/>
</dbReference>
<evidence type="ECO:0000313" key="6">
    <source>
        <dbReference type="EMBL" id="GAA1088500.1"/>
    </source>
</evidence>
<reference evidence="6 7" key="1">
    <citation type="journal article" date="2019" name="Int. J. Syst. Evol. Microbiol.">
        <title>The Global Catalogue of Microorganisms (GCM) 10K type strain sequencing project: providing services to taxonomists for standard genome sequencing and annotation.</title>
        <authorList>
            <consortium name="The Broad Institute Genomics Platform"/>
            <consortium name="The Broad Institute Genome Sequencing Center for Infectious Disease"/>
            <person name="Wu L."/>
            <person name="Ma J."/>
        </authorList>
    </citation>
    <scope>NUCLEOTIDE SEQUENCE [LARGE SCALE GENOMIC DNA]</scope>
    <source>
        <strain evidence="6 7">JCM 13002</strain>
    </source>
</reference>
<keyword evidence="3" id="KW-0804">Transcription</keyword>
<keyword evidence="2 4" id="KW-0238">DNA-binding</keyword>
<dbReference type="InterPro" id="IPR036271">
    <property type="entry name" value="Tet_transcr_reg_TetR-rel_C_sf"/>
</dbReference>
<evidence type="ECO:0000259" key="5">
    <source>
        <dbReference type="PROSITE" id="PS50977"/>
    </source>
</evidence>
<proteinExistence type="predicted"/>
<protein>
    <submittedName>
        <fullName evidence="6">TetR/AcrR family transcriptional regulator</fullName>
    </submittedName>
</protein>
<dbReference type="SUPFAM" id="SSF48498">
    <property type="entry name" value="Tetracyclin repressor-like, C-terminal domain"/>
    <property type="match status" value="1"/>
</dbReference>
<evidence type="ECO:0000313" key="7">
    <source>
        <dbReference type="Proteomes" id="UP001499987"/>
    </source>
</evidence>
<dbReference type="EMBL" id="BAAALD010000031">
    <property type="protein sequence ID" value="GAA1088500.1"/>
    <property type="molecule type" value="Genomic_DNA"/>
</dbReference>
<dbReference type="Pfam" id="PF00440">
    <property type="entry name" value="TetR_N"/>
    <property type="match status" value="1"/>
</dbReference>
<dbReference type="PANTHER" id="PTHR47506">
    <property type="entry name" value="TRANSCRIPTIONAL REGULATORY PROTEIN"/>
    <property type="match status" value="1"/>
</dbReference>
<sequence>MPSNARERLLTAAERLFYEEGIRAVGVERILSESGVGRASFYRHFPSKDDLVVEVLRRRDAAWRSWLTDTVEASPRGTDDLALALFDGLAERFAAADFRGCAFINTMVEEADPASPAHRVAAEHKEKVIEYLDGLLAAAGYRGHRTLAGQLALLGDGAIVAALRERTTDAAPRARAVAEALLATAEREEHLPLPDC</sequence>
<dbReference type="Proteomes" id="UP001499987">
    <property type="component" value="Unassembled WGS sequence"/>
</dbReference>
<evidence type="ECO:0000256" key="3">
    <source>
        <dbReference type="ARBA" id="ARBA00023163"/>
    </source>
</evidence>
<evidence type="ECO:0000256" key="4">
    <source>
        <dbReference type="PROSITE-ProRule" id="PRU00335"/>
    </source>
</evidence>
<dbReference type="Gene3D" id="1.10.357.10">
    <property type="entry name" value="Tetracycline Repressor, domain 2"/>
    <property type="match status" value="1"/>
</dbReference>
<dbReference type="PANTHER" id="PTHR47506:SF6">
    <property type="entry name" value="HTH-TYPE TRANSCRIPTIONAL REPRESSOR NEMR"/>
    <property type="match status" value="1"/>
</dbReference>
<feature type="domain" description="HTH tetR-type" evidence="5">
    <location>
        <begin position="3"/>
        <end position="63"/>
    </location>
</feature>
<evidence type="ECO:0000256" key="2">
    <source>
        <dbReference type="ARBA" id="ARBA00023125"/>
    </source>
</evidence>
<dbReference type="SUPFAM" id="SSF46689">
    <property type="entry name" value="Homeodomain-like"/>
    <property type="match status" value="1"/>
</dbReference>
<keyword evidence="7" id="KW-1185">Reference proteome</keyword>
<feature type="DNA-binding region" description="H-T-H motif" evidence="4">
    <location>
        <begin position="26"/>
        <end position="45"/>
    </location>
</feature>
<evidence type="ECO:0000256" key="1">
    <source>
        <dbReference type="ARBA" id="ARBA00023015"/>
    </source>
</evidence>
<accession>A0ABN1TJT5</accession>
<organism evidence="6 7">
    <name type="scientific">Kitasatospora arboriphila</name>
    <dbReference type="NCBI Taxonomy" id="258052"/>
    <lineage>
        <taxon>Bacteria</taxon>
        <taxon>Bacillati</taxon>
        <taxon>Actinomycetota</taxon>
        <taxon>Actinomycetes</taxon>
        <taxon>Kitasatosporales</taxon>
        <taxon>Streptomycetaceae</taxon>
        <taxon>Kitasatospora</taxon>
    </lineage>
</organism>
<dbReference type="InterPro" id="IPR001647">
    <property type="entry name" value="HTH_TetR"/>
</dbReference>
<dbReference type="PROSITE" id="PS50977">
    <property type="entry name" value="HTH_TETR_2"/>
    <property type="match status" value="1"/>
</dbReference>
<gene>
    <name evidence="6" type="ORF">GCM10009663_35140</name>
</gene>
<dbReference type="RefSeq" id="WP_344624568.1">
    <property type="nucleotide sequence ID" value="NZ_BAAALD010000031.1"/>
</dbReference>
<keyword evidence="1" id="KW-0805">Transcription regulation</keyword>